<comment type="caution">
    <text evidence="2">The sequence shown here is derived from an EMBL/GenBank/DDBJ whole genome shotgun (WGS) entry which is preliminary data.</text>
</comment>
<feature type="compositionally biased region" description="Polar residues" evidence="1">
    <location>
        <begin position="134"/>
        <end position="149"/>
    </location>
</feature>
<sequence length="190" mass="21272">MKSSTASSELKSRARSDWTCFFATSALTATVDEPRVNLRENVKQVWSTLGCREAIGQQRFMRVRGSVSESQNRRCTSGHRAARIVDLSVVDGISARPTCDSELAKDALRSRTRVVRKIAKERWSLRLTMTFIRSGQPVSPSTGSKTFTYSRREKDVQMSRKSPRTTSYVAEGSAQKSDSQGPLVYRANQN</sequence>
<name>A0A9P4KCB3_9PLEO</name>
<feature type="compositionally biased region" description="Polar residues" evidence="1">
    <location>
        <begin position="164"/>
        <end position="180"/>
    </location>
</feature>
<feature type="region of interest" description="Disordered" evidence="1">
    <location>
        <begin position="134"/>
        <end position="190"/>
    </location>
</feature>
<organism evidence="2 3">
    <name type="scientific">Lojkania enalia</name>
    <dbReference type="NCBI Taxonomy" id="147567"/>
    <lineage>
        <taxon>Eukaryota</taxon>
        <taxon>Fungi</taxon>
        <taxon>Dikarya</taxon>
        <taxon>Ascomycota</taxon>
        <taxon>Pezizomycotina</taxon>
        <taxon>Dothideomycetes</taxon>
        <taxon>Pleosporomycetidae</taxon>
        <taxon>Pleosporales</taxon>
        <taxon>Pleosporales incertae sedis</taxon>
        <taxon>Lojkania</taxon>
    </lineage>
</organism>
<keyword evidence="3" id="KW-1185">Reference proteome</keyword>
<evidence type="ECO:0000313" key="2">
    <source>
        <dbReference type="EMBL" id="KAF2266619.1"/>
    </source>
</evidence>
<gene>
    <name evidence="2" type="ORF">CC78DRAFT_542258</name>
</gene>
<dbReference type="Proteomes" id="UP000800093">
    <property type="component" value="Unassembled WGS sequence"/>
</dbReference>
<evidence type="ECO:0000313" key="3">
    <source>
        <dbReference type="Proteomes" id="UP000800093"/>
    </source>
</evidence>
<accession>A0A9P4KCB3</accession>
<dbReference type="AlphaFoldDB" id="A0A9P4KCB3"/>
<proteinExistence type="predicted"/>
<protein>
    <submittedName>
        <fullName evidence="2">Uncharacterized protein</fullName>
    </submittedName>
</protein>
<dbReference type="EMBL" id="ML986596">
    <property type="protein sequence ID" value="KAF2266619.1"/>
    <property type="molecule type" value="Genomic_DNA"/>
</dbReference>
<evidence type="ECO:0000256" key="1">
    <source>
        <dbReference type="SAM" id="MobiDB-lite"/>
    </source>
</evidence>
<reference evidence="3" key="1">
    <citation type="journal article" date="2020" name="Stud. Mycol.">
        <title>101 Dothideomycetes genomes: A test case for predicting lifestyles and emergence of pathogens.</title>
        <authorList>
            <person name="Haridas S."/>
            <person name="Albert R."/>
            <person name="Binder M."/>
            <person name="Bloem J."/>
            <person name="LaButti K."/>
            <person name="Salamov A."/>
            <person name="Andreopoulos B."/>
            <person name="Baker S."/>
            <person name="Barry K."/>
            <person name="Bills G."/>
            <person name="Bluhm B."/>
            <person name="Cannon C."/>
            <person name="Castanera R."/>
            <person name="Culley D."/>
            <person name="Daum C."/>
            <person name="Ezra D."/>
            <person name="Gonzalez J."/>
            <person name="Henrissat B."/>
            <person name="Kuo A."/>
            <person name="Liang C."/>
            <person name="Lipzen A."/>
            <person name="Lutzoni F."/>
            <person name="Magnuson J."/>
            <person name="Mondo S."/>
            <person name="Nolan M."/>
            <person name="Ohm R."/>
            <person name="Pangilinan J."/>
            <person name="Park H.-J."/>
            <person name="Ramirez L."/>
            <person name="Alfaro M."/>
            <person name="Sun H."/>
            <person name="Tritt A."/>
            <person name="Yoshinaga Y."/>
            <person name="Zwiers L.-H."/>
            <person name="Turgeon B."/>
            <person name="Goodwin S."/>
            <person name="Spatafora J."/>
            <person name="Crous P."/>
            <person name="Grigoriev I."/>
        </authorList>
    </citation>
    <scope>NUCLEOTIDE SEQUENCE [LARGE SCALE GENOMIC DNA]</scope>
    <source>
        <strain evidence="3">CBS 304.66</strain>
    </source>
</reference>